<evidence type="ECO:0000259" key="1">
    <source>
        <dbReference type="PROSITE" id="PS50011"/>
    </source>
</evidence>
<dbReference type="Gene3D" id="1.10.510.10">
    <property type="entry name" value="Transferase(Phosphotransferase) domain 1"/>
    <property type="match status" value="1"/>
</dbReference>
<feature type="domain" description="Protein kinase" evidence="1">
    <location>
        <begin position="1"/>
        <end position="241"/>
    </location>
</feature>
<dbReference type="InterPro" id="IPR011009">
    <property type="entry name" value="Kinase-like_dom_sf"/>
</dbReference>
<dbReference type="KEGG" id="olu:OSTLU_35775"/>
<keyword evidence="3" id="KW-1185">Reference proteome</keyword>
<accession>A4S057</accession>
<gene>
    <name evidence="2" type="ORF">OSTLU_35775</name>
</gene>
<protein>
    <recommendedName>
        <fullName evidence="1">Protein kinase domain-containing protein</fullName>
    </recommendedName>
</protein>
<sequence>MKETHVGAFGEDEHRIAAYAEVEALSAMSHPNVVAFVGAYQTSAEVHLVMELVDGTSLLEYLTMLNDYEDANEDKKHEVRLDLMRQLANAVAYVHAKDYVFRDLALENVMVRHAPDDATANVTLKIIDFGRVRKLRPETGMRLPSASPMGAASFQAPEVEERGEYSQASDMWSVGIFMYWLSSGKMPFQNSVEGVFQVLRAEYDSLDESISALTRDLVHSLLRLNPVNRMNAAQAAAHPCLKQ</sequence>
<dbReference type="PROSITE" id="PS50011">
    <property type="entry name" value="PROTEIN_KINASE_DOM"/>
    <property type="match status" value="1"/>
</dbReference>
<dbReference type="Pfam" id="PF00069">
    <property type="entry name" value="Pkinase"/>
    <property type="match status" value="1"/>
</dbReference>
<dbReference type="SUPFAM" id="SSF56112">
    <property type="entry name" value="Protein kinase-like (PK-like)"/>
    <property type="match status" value="1"/>
</dbReference>
<dbReference type="GeneID" id="5002759"/>
<dbReference type="Proteomes" id="UP000001568">
    <property type="component" value="Chromosome 7"/>
</dbReference>
<dbReference type="PANTHER" id="PTHR24347">
    <property type="entry name" value="SERINE/THREONINE-PROTEIN KINASE"/>
    <property type="match status" value="1"/>
</dbReference>
<dbReference type="Gramene" id="ABO97210">
    <property type="protein sequence ID" value="ABO97210"/>
    <property type="gene ID" value="OSTLU_35775"/>
</dbReference>
<evidence type="ECO:0000313" key="2">
    <source>
        <dbReference type="EMBL" id="ABO97210.1"/>
    </source>
</evidence>
<dbReference type="HOGENOM" id="CLU_000288_63_0_1"/>
<evidence type="ECO:0000313" key="3">
    <source>
        <dbReference type="Proteomes" id="UP000001568"/>
    </source>
</evidence>
<dbReference type="OMA" id="ETHVGAF"/>
<feature type="non-terminal residue" evidence="2">
    <location>
        <position position="243"/>
    </location>
</feature>
<name>A4S057_OSTLU</name>
<organism evidence="2 3">
    <name type="scientific">Ostreococcus lucimarinus (strain CCE9901)</name>
    <dbReference type="NCBI Taxonomy" id="436017"/>
    <lineage>
        <taxon>Eukaryota</taxon>
        <taxon>Viridiplantae</taxon>
        <taxon>Chlorophyta</taxon>
        <taxon>Mamiellophyceae</taxon>
        <taxon>Mamiellales</taxon>
        <taxon>Bathycoccaceae</taxon>
        <taxon>Ostreococcus</taxon>
    </lineage>
</organism>
<dbReference type="RefSeq" id="XP_001418917.1">
    <property type="nucleotide sequence ID" value="XM_001418880.1"/>
</dbReference>
<dbReference type="EMBL" id="CP000587">
    <property type="protein sequence ID" value="ABO97210.1"/>
    <property type="molecule type" value="Genomic_DNA"/>
</dbReference>
<dbReference type="STRING" id="436017.A4S057"/>
<proteinExistence type="predicted"/>
<reference evidence="2 3" key="1">
    <citation type="journal article" date="2007" name="Proc. Natl. Acad. Sci. U.S.A.">
        <title>The tiny eukaryote Ostreococcus provides genomic insights into the paradox of plankton speciation.</title>
        <authorList>
            <person name="Palenik B."/>
            <person name="Grimwood J."/>
            <person name="Aerts A."/>
            <person name="Rouze P."/>
            <person name="Salamov A."/>
            <person name="Putnam N."/>
            <person name="Dupont C."/>
            <person name="Jorgensen R."/>
            <person name="Derelle E."/>
            <person name="Rombauts S."/>
            <person name="Zhou K."/>
            <person name="Otillar R."/>
            <person name="Merchant S.S."/>
            <person name="Podell S."/>
            <person name="Gaasterland T."/>
            <person name="Napoli C."/>
            <person name="Gendler K."/>
            <person name="Manuell A."/>
            <person name="Tai V."/>
            <person name="Vallon O."/>
            <person name="Piganeau G."/>
            <person name="Jancek S."/>
            <person name="Heijde M."/>
            <person name="Jabbari K."/>
            <person name="Bowler C."/>
            <person name="Lohr M."/>
            <person name="Robbens S."/>
            <person name="Werner G."/>
            <person name="Dubchak I."/>
            <person name="Pazour G.J."/>
            <person name="Ren Q."/>
            <person name="Paulsen I."/>
            <person name="Delwiche C."/>
            <person name="Schmutz J."/>
            <person name="Rokhsar D."/>
            <person name="Van de Peer Y."/>
            <person name="Moreau H."/>
            <person name="Grigoriev I.V."/>
        </authorList>
    </citation>
    <scope>NUCLEOTIDE SEQUENCE [LARGE SCALE GENOMIC DNA]</scope>
    <source>
        <strain evidence="2 3">CCE9901</strain>
    </source>
</reference>
<dbReference type="GO" id="GO:0004672">
    <property type="term" value="F:protein kinase activity"/>
    <property type="evidence" value="ECO:0007669"/>
    <property type="project" value="InterPro"/>
</dbReference>
<dbReference type="AlphaFoldDB" id="A4S057"/>
<dbReference type="OrthoDB" id="40902at2759"/>
<dbReference type="GO" id="GO:0005524">
    <property type="term" value="F:ATP binding"/>
    <property type="evidence" value="ECO:0007669"/>
    <property type="project" value="InterPro"/>
</dbReference>
<dbReference type="eggNOG" id="KOG0615">
    <property type="taxonomic scope" value="Eukaryota"/>
</dbReference>
<dbReference type="InterPro" id="IPR000719">
    <property type="entry name" value="Prot_kinase_dom"/>
</dbReference>